<proteinExistence type="predicted"/>
<keyword evidence="1" id="KW-0175">Coiled coil</keyword>
<feature type="compositionally biased region" description="Basic and acidic residues" evidence="2">
    <location>
        <begin position="10"/>
        <end position="23"/>
    </location>
</feature>
<name>A0A1C4Z9I3_9ACTN</name>
<feature type="region of interest" description="Disordered" evidence="2">
    <location>
        <begin position="173"/>
        <end position="205"/>
    </location>
</feature>
<dbReference type="EMBL" id="LT607410">
    <property type="protein sequence ID" value="SCF29588.1"/>
    <property type="molecule type" value="Genomic_DNA"/>
</dbReference>
<organism evidence="3 4">
    <name type="scientific">Micromonospora purpureochromogenes</name>
    <dbReference type="NCBI Taxonomy" id="47872"/>
    <lineage>
        <taxon>Bacteria</taxon>
        <taxon>Bacillati</taxon>
        <taxon>Actinomycetota</taxon>
        <taxon>Actinomycetes</taxon>
        <taxon>Micromonosporales</taxon>
        <taxon>Micromonosporaceae</taxon>
        <taxon>Micromonospora</taxon>
    </lineage>
</organism>
<sequence>MLRAAANQAREVHVPHPQQHEDPMAETRQQFLQGLATMATVGEAGARWAAVGIQNKAAERERQAHRDQAAATARREADRLAAKVRAERERMAGSLDGGWLVNKATFAEAAAVWRTATIHASSDPVARRAAEFAEQRLRQFRPDLMAAYERHRQAGTPIAEAMRAAAREVWERDARAGRRQHGARAHGGTPDRPGITQDGPAALPPGGRTLVDDFDAAVRQEAMKLAEHVRPEALDELQRQWRATGRLPAGDPVQLLRDLAAEMNQAIRTGEGDGRPVEAIRLAQGHVEEALARDLQSRAAAERGEGVSDSGAVDNPRTLVDEHAAGQSASVLHDDNADHVVATAAALDHADALATPAWAQAFPKLRVARINPAVSGKQPVAAVTAVPMRGRTR</sequence>
<reference evidence="3 4" key="1">
    <citation type="submission" date="2016-06" db="EMBL/GenBank/DDBJ databases">
        <authorList>
            <person name="Kjaerup R.B."/>
            <person name="Dalgaard T.S."/>
            <person name="Juul-Madsen H.R."/>
        </authorList>
    </citation>
    <scope>NUCLEOTIDE SEQUENCE [LARGE SCALE GENOMIC DNA]</scope>
    <source>
        <strain evidence="3 4">DSM 43821</strain>
    </source>
</reference>
<evidence type="ECO:0000313" key="3">
    <source>
        <dbReference type="EMBL" id="SCF29588.1"/>
    </source>
</evidence>
<feature type="region of interest" description="Disordered" evidence="2">
    <location>
        <begin position="1"/>
        <end position="23"/>
    </location>
</feature>
<feature type="coiled-coil region" evidence="1">
    <location>
        <begin position="55"/>
        <end position="90"/>
    </location>
</feature>
<accession>A0A1C4Z9I3</accession>
<evidence type="ECO:0000256" key="1">
    <source>
        <dbReference type="SAM" id="Coils"/>
    </source>
</evidence>
<evidence type="ECO:0000256" key="2">
    <source>
        <dbReference type="SAM" id="MobiDB-lite"/>
    </source>
</evidence>
<evidence type="ECO:0000313" key="4">
    <source>
        <dbReference type="Proteomes" id="UP000198228"/>
    </source>
</evidence>
<gene>
    <name evidence="3" type="ORF">GA0074696_4177</name>
</gene>
<protein>
    <submittedName>
        <fullName evidence="3">Uncharacterized protein</fullName>
    </submittedName>
</protein>
<dbReference type="AlphaFoldDB" id="A0A1C4Z9I3"/>
<dbReference type="Proteomes" id="UP000198228">
    <property type="component" value="Chromosome I"/>
</dbReference>